<dbReference type="Proteomes" id="UP001603857">
    <property type="component" value="Unassembled WGS sequence"/>
</dbReference>
<sequence>MHRPSSLSLIINSFCFLMLRTKYYFGGGQALICFGGSLMHGTDFHVHSLFPSRCIISDH</sequence>
<evidence type="ECO:0000313" key="2">
    <source>
        <dbReference type="Proteomes" id="UP001603857"/>
    </source>
</evidence>
<name>A0ABD1LAW8_9FABA</name>
<protein>
    <submittedName>
        <fullName evidence="1">Uncharacterized protein</fullName>
    </submittedName>
</protein>
<comment type="caution">
    <text evidence="1">The sequence shown here is derived from an EMBL/GenBank/DDBJ whole genome shotgun (WGS) entry which is preliminary data.</text>
</comment>
<proteinExistence type="predicted"/>
<evidence type="ECO:0000313" key="1">
    <source>
        <dbReference type="EMBL" id="KAL2320668.1"/>
    </source>
</evidence>
<dbReference type="AlphaFoldDB" id="A0ABD1LAW8"/>
<gene>
    <name evidence="1" type="ORF">Fmac_029637</name>
</gene>
<keyword evidence="2" id="KW-1185">Reference proteome</keyword>
<reference evidence="1 2" key="1">
    <citation type="submission" date="2024-08" db="EMBL/GenBank/DDBJ databases">
        <title>Insights into the chromosomal genome structure of Flemingia macrophylla.</title>
        <authorList>
            <person name="Ding Y."/>
            <person name="Zhao Y."/>
            <person name="Bi W."/>
            <person name="Wu M."/>
            <person name="Zhao G."/>
            <person name="Gong Y."/>
            <person name="Li W."/>
            <person name="Zhang P."/>
        </authorList>
    </citation>
    <scope>NUCLEOTIDE SEQUENCE [LARGE SCALE GENOMIC DNA]</scope>
    <source>
        <strain evidence="1">DYQJB</strain>
        <tissue evidence="1">Leaf</tissue>
    </source>
</reference>
<dbReference type="EMBL" id="JBGMDY010000010">
    <property type="protein sequence ID" value="KAL2320668.1"/>
    <property type="molecule type" value="Genomic_DNA"/>
</dbReference>
<organism evidence="1 2">
    <name type="scientific">Flemingia macrophylla</name>
    <dbReference type="NCBI Taxonomy" id="520843"/>
    <lineage>
        <taxon>Eukaryota</taxon>
        <taxon>Viridiplantae</taxon>
        <taxon>Streptophyta</taxon>
        <taxon>Embryophyta</taxon>
        <taxon>Tracheophyta</taxon>
        <taxon>Spermatophyta</taxon>
        <taxon>Magnoliopsida</taxon>
        <taxon>eudicotyledons</taxon>
        <taxon>Gunneridae</taxon>
        <taxon>Pentapetalae</taxon>
        <taxon>rosids</taxon>
        <taxon>fabids</taxon>
        <taxon>Fabales</taxon>
        <taxon>Fabaceae</taxon>
        <taxon>Papilionoideae</taxon>
        <taxon>50 kb inversion clade</taxon>
        <taxon>NPAAA clade</taxon>
        <taxon>indigoferoid/millettioid clade</taxon>
        <taxon>Phaseoleae</taxon>
        <taxon>Flemingia</taxon>
    </lineage>
</organism>
<accession>A0ABD1LAW8</accession>